<protein>
    <submittedName>
        <fullName evidence="8">Sigma70-ECF: RNA polymerase sigma factor, sigma-70 family</fullName>
    </submittedName>
</protein>
<reference evidence="8 9" key="1">
    <citation type="submission" date="2017-06" db="EMBL/GenBank/DDBJ databases">
        <title>Raineya orbicola gen. nov., sp. nov. a slightly thermophilic bacterium of the phylum Bacteroidetes and the description of Raineyaceae fam. nov.</title>
        <authorList>
            <person name="Albuquerque L."/>
            <person name="Polonia A.R.M."/>
            <person name="Barroso C."/>
            <person name="Froufe H.J.C."/>
            <person name="Lage O."/>
            <person name="Lobo-Da-Cunha A."/>
            <person name="Egas C."/>
            <person name="Da Costa M.S."/>
        </authorList>
    </citation>
    <scope>NUCLEOTIDE SEQUENCE [LARGE SCALE GENOMIC DNA]</scope>
    <source>
        <strain evidence="8 9">SPSPC-11</strain>
    </source>
</reference>
<gene>
    <name evidence="8" type="ORF">Rain11_2626</name>
</gene>
<dbReference type="InterPro" id="IPR036388">
    <property type="entry name" value="WH-like_DNA-bd_sf"/>
</dbReference>
<dbReference type="GO" id="GO:0016987">
    <property type="term" value="F:sigma factor activity"/>
    <property type="evidence" value="ECO:0007669"/>
    <property type="project" value="UniProtKB-KW"/>
</dbReference>
<evidence type="ECO:0000256" key="2">
    <source>
        <dbReference type="ARBA" id="ARBA00023015"/>
    </source>
</evidence>
<dbReference type="Gene3D" id="1.10.10.10">
    <property type="entry name" value="Winged helix-like DNA-binding domain superfamily/Winged helix DNA-binding domain"/>
    <property type="match status" value="1"/>
</dbReference>
<evidence type="ECO:0000313" key="8">
    <source>
        <dbReference type="EMBL" id="PKQ64112.1"/>
    </source>
</evidence>
<sequence length="195" mass="22547">MFNLRANIKFEQGLEKEKTFWLESELIVQLKAKNEKALEYLYDHYASCMYGVALQILKNEELAQDALQEAFVKIWQNIHSYDSSKGKLFTWLLNILRNTAIDKLRAKEAKHKAENLKSISKKADNDTLNQSDFIGIGELTQKLKPEHRVIIEMMYFEGYSQSEIAEKLGIPLGTVKTRAKNALDFLRNLLKGDNF</sequence>
<proteinExistence type="inferred from homology"/>
<dbReference type="InterPro" id="IPR039425">
    <property type="entry name" value="RNA_pol_sigma-70-like"/>
</dbReference>
<dbReference type="GO" id="GO:0006352">
    <property type="term" value="P:DNA-templated transcription initiation"/>
    <property type="evidence" value="ECO:0007669"/>
    <property type="project" value="InterPro"/>
</dbReference>
<name>A0A2N3I1C4_9BACT</name>
<dbReference type="Proteomes" id="UP000233387">
    <property type="component" value="Unassembled WGS sequence"/>
</dbReference>
<evidence type="ECO:0000256" key="5">
    <source>
        <dbReference type="ARBA" id="ARBA00023163"/>
    </source>
</evidence>
<dbReference type="GO" id="GO:0003677">
    <property type="term" value="F:DNA binding"/>
    <property type="evidence" value="ECO:0007669"/>
    <property type="project" value="UniProtKB-KW"/>
</dbReference>
<dbReference type="CDD" id="cd06171">
    <property type="entry name" value="Sigma70_r4"/>
    <property type="match status" value="1"/>
</dbReference>
<dbReference type="PANTHER" id="PTHR43133:SF62">
    <property type="entry name" value="RNA POLYMERASE SIGMA FACTOR SIGZ"/>
    <property type="match status" value="1"/>
</dbReference>
<comment type="similarity">
    <text evidence="1">Belongs to the sigma-70 factor family. ECF subfamily.</text>
</comment>
<evidence type="ECO:0000256" key="3">
    <source>
        <dbReference type="ARBA" id="ARBA00023082"/>
    </source>
</evidence>
<keyword evidence="9" id="KW-1185">Reference proteome</keyword>
<dbReference type="InterPro" id="IPR007630">
    <property type="entry name" value="RNA_pol_sigma70_r4"/>
</dbReference>
<keyword evidence="4" id="KW-0238">DNA-binding</keyword>
<dbReference type="EMBL" id="NKXO01000071">
    <property type="protein sequence ID" value="PKQ64112.1"/>
    <property type="molecule type" value="Genomic_DNA"/>
</dbReference>
<dbReference type="InterPro" id="IPR007627">
    <property type="entry name" value="RNA_pol_sigma70_r2"/>
</dbReference>
<dbReference type="NCBIfam" id="TIGR02937">
    <property type="entry name" value="sigma70-ECF"/>
    <property type="match status" value="1"/>
</dbReference>
<keyword evidence="3" id="KW-0731">Sigma factor</keyword>
<dbReference type="SUPFAM" id="SSF88659">
    <property type="entry name" value="Sigma3 and sigma4 domains of RNA polymerase sigma factors"/>
    <property type="match status" value="1"/>
</dbReference>
<dbReference type="InterPro" id="IPR014284">
    <property type="entry name" value="RNA_pol_sigma-70_dom"/>
</dbReference>
<dbReference type="Gene3D" id="1.10.1740.10">
    <property type="match status" value="1"/>
</dbReference>
<dbReference type="Pfam" id="PF04542">
    <property type="entry name" value="Sigma70_r2"/>
    <property type="match status" value="1"/>
</dbReference>
<dbReference type="AlphaFoldDB" id="A0A2N3I1C4"/>
<organism evidence="8 9">
    <name type="scientific">Raineya orbicola</name>
    <dbReference type="NCBI Taxonomy" id="2016530"/>
    <lineage>
        <taxon>Bacteria</taxon>
        <taxon>Pseudomonadati</taxon>
        <taxon>Bacteroidota</taxon>
        <taxon>Cytophagia</taxon>
        <taxon>Cytophagales</taxon>
        <taxon>Raineyaceae</taxon>
        <taxon>Raineya</taxon>
    </lineage>
</organism>
<feature type="domain" description="RNA polymerase sigma-70 region 4" evidence="7">
    <location>
        <begin position="141"/>
        <end position="187"/>
    </location>
</feature>
<accession>A0A2N3I1C4</accession>
<dbReference type="RefSeq" id="WP_243390597.1">
    <property type="nucleotide sequence ID" value="NZ_NKXO01000071.1"/>
</dbReference>
<evidence type="ECO:0000256" key="4">
    <source>
        <dbReference type="ARBA" id="ARBA00023125"/>
    </source>
</evidence>
<evidence type="ECO:0000256" key="1">
    <source>
        <dbReference type="ARBA" id="ARBA00010641"/>
    </source>
</evidence>
<keyword evidence="2" id="KW-0805">Transcription regulation</keyword>
<evidence type="ECO:0000313" key="9">
    <source>
        <dbReference type="Proteomes" id="UP000233387"/>
    </source>
</evidence>
<dbReference type="SUPFAM" id="SSF88946">
    <property type="entry name" value="Sigma2 domain of RNA polymerase sigma factors"/>
    <property type="match status" value="1"/>
</dbReference>
<dbReference type="InterPro" id="IPR013324">
    <property type="entry name" value="RNA_pol_sigma_r3/r4-like"/>
</dbReference>
<dbReference type="Pfam" id="PF04545">
    <property type="entry name" value="Sigma70_r4"/>
    <property type="match status" value="1"/>
</dbReference>
<comment type="caution">
    <text evidence="8">The sequence shown here is derived from an EMBL/GenBank/DDBJ whole genome shotgun (WGS) entry which is preliminary data.</text>
</comment>
<dbReference type="InterPro" id="IPR013325">
    <property type="entry name" value="RNA_pol_sigma_r2"/>
</dbReference>
<evidence type="ECO:0000259" key="7">
    <source>
        <dbReference type="Pfam" id="PF04545"/>
    </source>
</evidence>
<keyword evidence="5" id="KW-0804">Transcription</keyword>
<dbReference type="PANTHER" id="PTHR43133">
    <property type="entry name" value="RNA POLYMERASE ECF-TYPE SIGMA FACTO"/>
    <property type="match status" value="1"/>
</dbReference>
<feature type="domain" description="RNA polymerase sigma-70 region 2" evidence="6">
    <location>
        <begin position="41"/>
        <end position="107"/>
    </location>
</feature>
<evidence type="ECO:0000259" key="6">
    <source>
        <dbReference type="Pfam" id="PF04542"/>
    </source>
</evidence>